<dbReference type="HOGENOM" id="CLU_155106_0_0_9"/>
<protein>
    <recommendedName>
        <fullName evidence="4">SdpI/YhfL protein family</fullName>
    </recommendedName>
</protein>
<dbReference type="Pfam" id="PF13630">
    <property type="entry name" value="SdpI"/>
    <property type="match status" value="1"/>
</dbReference>
<dbReference type="OrthoDB" id="3173919at2"/>
<evidence type="ECO:0000313" key="3">
    <source>
        <dbReference type="Proteomes" id="UP000032431"/>
    </source>
</evidence>
<name>A0A078KL80_9FIRM</name>
<evidence type="ECO:0000313" key="2">
    <source>
        <dbReference type="EMBL" id="CDZ23228.1"/>
    </source>
</evidence>
<gene>
    <name evidence="2" type="ORF">CCDG5_0078</name>
</gene>
<feature type="transmembrane region" description="Helical" evidence="1">
    <location>
        <begin position="61"/>
        <end position="81"/>
    </location>
</feature>
<organism evidence="2 3">
    <name type="scientific">[Clostridium] cellulosi</name>
    <dbReference type="NCBI Taxonomy" id="29343"/>
    <lineage>
        <taxon>Bacteria</taxon>
        <taxon>Bacillati</taxon>
        <taxon>Bacillota</taxon>
        <taxon>Clostridia</taxon>
        <taxon>Eubacteriales</taxon>
        <taxon>Oscillospiraceae</taxon>
        <taxon>Oscillospiraceae incertae sedis</taxon>
    </lineage>
</organism>
<keyword evidence="1" id="KW-0812">Transmembrane</keyword>
<feature type="transmembrane region" description="Helical" evidence="1">
    <location>
        <begin position="87"/>
        <end position="114"/>
    </location>
</feature>
<dbReference type="PATRIC" id="fig|29343.3.peg.85"/>
<dbReference type="InterPro" id="IPR025962">
    <property type="entry name" value="SdpI/YhfL"/>
</dbReference>
<feature type="transmembrane region" description="Helical" evidence="1">
    <location>
        <begin position="6"/>
        <end position="25"/>
    </location>
</feature>
<keyword evidence="3" id="KW-1185">Reference proteome</keyword>
<evidence type="ECO:0000256" key="1">
    <source>
        <dbReference type="SAM" id="Phobius"/>
    </source>
</evidence>
<accession>A0A078KL80</accession>
<keyword evidence="1" id="KW-1133">Transmembrane helix</keyword>
<sequence length="125" mass="14012">MGFWIFSLFENSIIPILMTVTGIIFTKRIPKKDSGFTGYKTAMSTKNDDTWEFANSHIGKVFRIAGPVMLILSLVATFFAFGKDTHIIGNFILVIGIIQIIVLIGSIVLTEIALRKNFDKNGRRK</sequence>
<keyword evidence="1" id="KW-0472">Membrane</keyword>
<evidence type="ECO:0008006" key="4">
    <source>
        <dbReference type="Google" id="ProtNLM"/>
    </source>
</evidence>
<proteinExistence type="predicted"/>
<reference evidence="3" key="1">
    <citation type="submission" date="2014-07" db="EMBL/GenBank/DDBJ databases">
        <authorList>
            <person name="Wibberg D."/>
        </authorList>
    </citation>
    <scope>NUCLEOTIDE SEQUENCE [LARGE SCALE GENOMIC DNA]</scope>
    <source>
        <strain evidence="3">DG5</strain>
    </source>
</reference>
<dbReference type="AlphaFoldDB" id="A0A078KL80"/>
<dbReference type="STRING" id="29343.CCDG5_0078"/>
<dbReference type="EMBL" id="LM995447">
    <property type="protein sequence ID" value="CDZ23228.1"/>
    <property type="molecule type" value="Genomic_DNA"/>
</dbReference>
<dbReference type="KEGG" id="ccel:CCDG5_0078"/>
<dbReference type="Proteomes" id="UP000032431">
    <property type="component" value="Chromosome I"/>
</dbReference>